<evidence type="ECO:0000256" key="4">
    <source>
        <dbReference type="ARBA" id="ARBA00023004"/>
    </source>
</evidence>
<dbReference type="GO" id="GO:0003735">
    <property type="term" value="F:structural constituent of ribosome"/>
    <property type="evidence" value="ECO:0007669"/>
    <property type="project" value="TreeGrafter"/>
</dbReference>
<name>A8N361_COPC7</name>
<proteinExistence type="predicted"/>
<evidence type="ECO:0000256" key="2">
    <source>
        <dbReference type="ARBA" id="ARBA00022723"/>
    </source>
</evidence>
<keyword evidence="3" id="KW-0809">Transit peptide</keyword>
<dbReference type="KEGG" id="cci:CC1G_00485"/>
<evidence type="ECO:0000256" key="6">
    <source>
        <dbReference type="ARBA" id="ARBA00023128"/>
    </source>
</evidence>
<evidence type="ECO:0000256" key="3">
    <source>
        <dbReference type="ARBA" id="ARBA00022946"/>
    </source>
</evidence>
<gene>
    <name evidence="9" type="ORF">CC1G_00485</name>
</gene>
<comment type="subcellular location">
    <subcellularLocation>
        <location evidence="1">Mitochondrion</location>
    </subcellularLocation>
</comment>
<comment type="function">
    <text evidence="7">Mitochondrial ribosome (mitoribosome) assembly factor. Binds at the interface of the head and body domains of the mitochondrial small ribosomal subunit (mt-SSU), occluding the mRNA channel and preventing compaction of the head domain towards the body. Probable inactive methyltransferase: retains the characteristic folding and ability to bind S-adenosyl-L-methionine, but it probably lost its methyltransferase activity.</text>
</comment>
<dbReference type="GO" id="GO:0046872">
    <property type="term" value="F:metal ion binding"/>
    <property type="evidence" value="ECO:0007669"/>
    <property type="project" value="UniProtKB-KW"/>
</dbReference>
<dbReference type="OrthoDB" id="421327at2759"/>
<dbReference type="InterPro" id="IPR015324">
    <property type="entry name" value="Ribosomal_Rsm22-like"/>
</dbReference>
<organism evidence="9 10">
    <name type="scientific">Coprinopsis cinerea (strain Okayama-7 / 130 / ATCC MYA-4618 / FGSC 9003)</name>
    <name type="common">Inky cap fungus</name>
    <name type="synonym">Hormographiella aspergillata</name>
    <dbReference type="NCBI Taxonomy" id="240176"/>
    <lineage>
        <taxon>Eukaryota</taxon>
        <taxon>Fungi</taxon>
        <taxon>Dikarya</taxon>
        <taxon>Basidiomycota</taxon>
        <taxon>Agaricomycotina</taxon>
        <taxon>Agaricomycetes</taxon>
        <taxon>Agaricomycetidae</taxon>
        <taxon>Agaricales</taxon>
        <taxon>Agaricineae</taxon>
        <taxon>Psathyrellaceae</taxon>
        <taxon>Coprinopsis</taxon>
    </lineage>
</organism>
<evidence type="ECO:0000256" key="7">
    <source>
        <dbReference type="ARBA" id="ARBA00045681"/>
    </source>
</evidence>
<comment type="caution">
    <text evidence="9">The sequence shown here is derived from an EMBL/GenBank/DDBJ whole genome shotgun (WGS) entry which is preliminary data.</text>
</comment>
<dbReference type="GO" id="GO:0005763">
    <property type="term" value="C:mitochondrial small ribosomal subunit"/>
    <property type="evidence" value="ECO:0007669"/>
    <property type="project" value="TreeGrafter"/>
</dbReference>
<dbReference type="eggNOG" id="KOG2539">
    <property type="taxonomic scope" value="Eukaryota"/>
</dbReference>
<dbReference type="STRING" id="240176.A8N361"/>
<dbReference type="PANTHER" id="PTHR13184">
    <property type="entry name" value="37S RIBOSOMAL PROTEIN S22"/>
    <property type="match status" value="1"/>
</dbReference>
<keyword evidence="10" id="KW-1185">Reference proteome</keyword>
<evidence type="ECO:0000313" key="9">
    <source>
        <dbReference type="EMBL" id="EAU92266.1"/>
    </source>
</evidence>
<dbReference type="EMBL" id="AACS02000001">
    <property type="protein sequence ID" value="EAU92266.1"/>
    <property type="molecule type" value="Genomic_DNA"/>
</dbReference>
<dbReference type="GO" id="GO:0051536">
    <property type="term" value="F:iron-sulfur cluster binding"/>
    <property type="evidence" value="ECO:0007669"/>
    <property type="project" value="UniProtKB-KW"/>
</dbReference>
<dbReference type="GO" id="GO:0008168">
    <property type="term" value="F:methyltransferase activity"/>
    <property type="evidence" value="ECO:0007669"/>
    <property type="project" value="InterPro"/>
</dbReference>
<dbReference type="AlphaFoldDB" id="A8N361"/>
<dbReference type="VEuPathDB" id="FungiDB:CC1G_00485"/>
<dbReference type="OMA" id="IMRMTIP"/>
<protein>
    <submittedName>
        <fullName evidence="9">3-methyl-2-oxobutanoate hydroxymethyltransferase</fullName>
    </submittedName>
</protein>
<dbReference type="InParanoid" id="A8N361"/>
<sequence length="590" mass="65363">MQALLKDVDMAFANHNPALQPKHRELTAEPVAEAEEALEEVYESFESPEDTLDRKSPAALFGSQKIGQVVVPQQLQDAIVALIDESDKGLLHSDAKRLFGGLHNPGVDSGWLVQLDTKYRSRKQGERHADRDAIAFAAVVLPAHYAAVAAVLEHVKHRLGSSWEVERVIDWGAGAGTGLWASLFSFQSAGASHEPEGVDASQSTLRSYLGIDKRQAMVALAERIQNNITPPEGFSLQFKKTFSEEDNVPREEGTKTVALSAFTLSSLPTPLARKALVKEMWESGAHTLVLMDHNTKEGFESIAQAREYLLRQGRKEVEKSEAESPSSLEGAYVVAPCPHDSACPLLNSGSNRLVCGFNQRLQRPSFVRLTKHSGIGHEDIGYTYVVIQRGSRPGKVESQLGRVGLVGRWEQEAKLTKVVKELQLFDQASPEVPGLASKSAVPAEEPSEAEVHETLRQEAYHWPRLVFPPMKKSGHVILDSCTSEGKIVRMTIPKSQGKQPYYDARKSAWGDLFPHPPKNPPQERVVIRDVEGKALSVERDHIGKNSSTRPAKKADKKYSEHLASTIREAKKAKRRWERNVKSSVIWDKDD</sequence>
<evidence type="ECO:0000256" key="8">
    <source>
        <dbReference type="SAM" id="MobiDB-lite"/>
    </source>
</evidence>
<dbReference type="GeneID" id="6005734"/>
<dbReference type="RefSeq" id="XP_001829306.1">
    <property type="nucleotide sequence ID" value="XM_001829254.1"/>
</dbReference>
<dbReference type="Pfam" id="PF09243">
    <property type="entry name" value="Rsm22"/>
    <property type="match status" value="2"/>
</dbReference>
<dbReference type="Proteomes" id="UP000001861">
    <property type="component" value="Unassembled WGS sequence"/>
</dbReference>
<dbReference type="GO" id="GO:0006412">
    <property type="term" value="P:translation"/>
    <property type="evidence" value="ECO:0007669"/>
    <property type="project" value="InterPro"/>
</dbReference>
<keyword evidence="6" id="KW-0496">Mitochondrion</keyword>
<keyword evidence="5" id="KW-0411">Iron-sulfur</keyword>
<reference evidence="9 10" key="1">
    <citation type="journal article" date="2010" name="Proc. Natl. Acad. Sci. U.S.A.">
        <title>Insights into evolution of multicellular fungi from the assembled chromosomes of the mushroom Coprinopsis cinerea (Coprinus cinereus).</title>
        <authorList>
            <person name="Stajich J.E."/>
            <person name="Wilke S.K."/>
            <person name="Ahren D."/>
            <person name="Au C.H."/>
            <person name="Birren B.W."/>
            <person name="Borodovsky M."/>
            <person name="Burns C."/>
            <person name="Canback B."/>
            <person name="Casselton L.A."/>
            <person name="Cheng C.K."/>
            <person name="Deng J."/>
            <person name="Dietrich F.S."/>
            <person name="Fargo D.C."/>
            <person name="Farman M.L."/>
            <person name="Gathman A.C."/>
            <person name="Goldberg J."/>
            <person name="Guigo R."/>
            <person name="Hoegger P.J."/>
            <person name="Hooker J.B."/>
            <person name="Huggins A."/>
            <person name="James T.Y."/>
            <person name="Kamada T."/>
            <person name="Kilaru S."/>
            <person name="Kodira C."/>
            <person name="Kues U."/>
            <person name="Kupfer D."/>
            <person name="Kwan H.S."/>
            <person name="Lomsadze A."/>
            <person name="Li W."/>
            <person name="Lilly W.W."/>
            <person name="Ma L.J."/>
            <person name="Mackey A.J."/>
            <person name="Manning G."/>
            <person name="Martin F."/>
            <person name="Muraguchi H."/>
            <person name="Natvig D.O."/>
            <person name="Palmerini H."/>
            <person name="Ramesh M.A."/>
            <person name="Rehmeyer C.J."/>
            <person name="Roe B.A."/>
            <person name="Shenoy N."/>
            <person name="Stanke M."/>
            <person name="Ter-Hovhannisyan V."/>
            <person name="Tunlid A."/>
            <person name="Velagapudi R."/>
            <person name="Vision T.J."/>
            <person name="Zeng Q."/>
            <person name="Zolan M.E."/>
            <person name="Pukkila P.J."/>
        </authorList>
    </citation>
    <scope>NUCLEOTIDE SEQUENCE [LARGE SCALE GENOMIC DNA]</scope>
    <source>
        <strain evidence="10">Okayama-7 / 130 / ATCC MYA-4618 / FGSC 9003</strain>
    </source>
</reference>
<feature type="region of interest" description="Disordered" evidence="8">
    <location>
        <begin position="538"/>
        <end position="590"/>
    </location>
</feature>
<evidence type="ECO:0000256" key="5">
    <source>
        <dbReference type="ARBA" id="ARBA00023014"/>
    </source>
</evidence>
<keyword evidence="2" id="KW-0479">Metal-binding</keyword>
<dbReference type="PANTHER" id="PTHR13184:SF5">
    <property type="entry name" value="METHYLTRANSFERASE-LIKE PROTEIN 17, MITOCHONDRIAL"/>
    <property type="match status" value="1"/>
</dbReference>
<evidence type="ECO:0000256" key="1">
    <source>
        <dbReference type="ARBA" id="ARBA00004173"/>
    </source>
</evidence>
<dbReference type="InterPro" id="IPR052571">
    <property type="entry name" value="Mt_RNA_Methyltransferase"/>
</dbReference>
<accession>A8N361</accession>
<evidence type="ECO:0000313" key="10">
    <source>
        <dbReference type="Proteomes" id="UP000001861"/>
    </source>
</evidence>
<keyword evidence="4" id="KW-0408">Iron</keyword>